<dbReference type="STRING" id="447689.BA195_08515"/>
<dbReference type="GO" id="GO:0016788">
    <property type="term" value="F:hydrolase activity, acting on ester bonds"/>
    <property type="evidence" value="ECO:0007669"/>
    <property type="project" value="InterPro"/>
</dbReference>
<keyword evidence="2" id="KW-0479">Metal-binding</keyword>
<keyword evidence="6" id="KW-0325">Glycoprotein</keyword>
<dbReference type="GO" id="GO:0046872">
    <property type="term" value="F:metal ion binding"/>
    <property type="evidence" value="ECO:0007669"/>
    <property type="project" value="UniProtKB-KW"/>
</dbReference>
<reference evidence="8 9" key="1">
    <citation type="submission" date="2016-06" db="EMBL/GenBank/DDBJ databases">
        <title>Draft Genome Sequence of Tenacibaculum soleae UCD-KL19.</title>
        <authorList>
            <person name="Eisen J.A."/>
            <person name="Coil D.A."/>
            <person name="Lujan K.M."/>
        </authorList>
    </citation>
    <scope>NUCLEOTIDE SEQUENCE [LARGE SCALE GENOMIC DNA]</scope>
    <source>
        <strain evidence="8 9">UCD-KL19</strain>
    </source>
</reference>
<feature type="signal peptide" evidence="7">
    <location>
        <begin position="1"/>
        <end position="22"/>
    </location>
</feature>
<keyword evidence="7" id="KW-0732">Signal</keyword>
<dbReference type="OrthoDB" id="267579at2"/>
<name>A0A1B9XZG5_9FLAO</name>
<evidence type="ECO:0000256" key="4">
    <source>
        <dbReference type="ARBA" id="ARBA00022801"/>
    </source>
</evidence>
<evidence type="ECO:0000256" key="3">
    <source>
        <dbReference type="ARBA" id="ARBA00022759"/>
    </source>
</evidence>
<dbReference type="GO" id="GO:0006308">
    <property type="term" value="P:DNA catabolic process"/>
    <property type="evidence" value="ECO:0007669"/>
    <property type="project" value="InterPro"/>
</dbReference>
<dbReference type="CDD" id="cd11010">
    <property type="entry name" value="S1-P1_nuclease"/>
    <property type="match status" value="1"/>
</dbReference>
<accession>A0A1B9XZG5</accession>
<dbReference type="Gene3D" id="1.10.575.10">
    <property type="entry name" value="P1 Nuclease"/>
    <property type="match status" value="1"/>
</dbReference>
<proteinExistence type="predicted"/>
<keyword evidence="9" id="KW-1185">Reference proteome</keyword>
<gene>
    <name evidence="8" type="ORF">BA195_08515</name>
</gene>
<evidence type="ECO:0000256" key="5">
    <source>
        <dbReference type="ARBA" id="ARBA00023157"/>
    </source>
</evidence>
<evidence type="ECO:0000256" key="7">
    <source>
        <dbReference type="SAM" id="SignalP"/>
    </source>
</evidence>
<dbReference type="Proteomes" id="UP000093186">
    <property type="component" value="Unassembled WGS sequence"/>
</dbReference>
<dbReference type="EMBL" id="MAKX01000002">
    <property type="protein sequence ID" value="OCK42934.1"/>
    <property type="molecule type" value="Genomic_DNA"/>
</dbReference>
<dbReference type="PANTHER" id="PTHR33146">
    <property type="entry name" value="ENDONUCLEASE 4"/>
    <property type="match status" value="1"/>
</dbReference>
<dbReference type="RefSeq" id="WP_068704454.1">
    <property type="nucleotide sequence ID" value="NZ_JAUOSW010000002.1"/>
</dbReference>
<evidence type="ECO:0000256" key="6">
    <source>
        <dbReference type="ARBA" id="ARBA00023180"/>
    </source>
</evidence>
<organism evidence="8 9">
    <name type="scientific">Tenacibaculum soleae</name>
    <dbReference type="NCBI Taxonomy" id="447689"/>
    <lineage>
        <taxon>Bacteria</taxon>
        <taxon>Pseudomonadati</taxon>
        <taxon>Bacteroidota</taxon>
        <taxon>Flavobacteriia</taxon>
        <taxon>Flavobacteriales</taxon>
        <taxon>Flavobacteriaceae</taxon>
        <taxon>Tenacibaculum</taxon>
    </lineage>
</organism>
<dbReference type="GO" id="GO:0004519">
    <property type="term" value="F:endonuclease activity"/>
    <property type="evidence" value="ECO:0007669"/>
    <property type="project" value="UniProtKB-KW"/>
</dbReference>
<dbReference type="InterPro" id="IPR008947">
    <property type="entry name" value="PLipase_C/P1_nuclease_dom_sf"/>
</dbReference>
<dbReference type="Pfam" id="PF02265">
    <property type="entry name" value="S1-P1_nuclease"/>
    <property type="match status" value="1"/>
</dbReference>
<dbReference type="SUPFAM" id="SSF48537">
    <property type="entry name" value="Phospholipase C/P1 nuclease"/>
    <property type="match status" value="1"/>
</dbReference>
<evidence type="ECO:0000313" key="9">
    <source>
        <dbReference type="Proteomes" id="UP000093186"/>
    </source>
</evidence>
<sequence length="262" mass="29910">MKTKVLLLFFALLISISVTANADDFWGQTGHRATGKIAEGYLKKSVKNKIDKLLQGESLAFVSTFADEIKSDRKKYGKFSTWHYVNMPFDTKYEASVKNPKGDLVTGIKECVKVLKDKNSSLEGKRFHLKMLVHLIGDLHQPMHIGRKEDKGGNTVQVQWHGKGTNLHRVWDEDMIGGWKMSYLELASNAKKLSKQQIKVLQSGTVIDWVHDTHELTKKVYASAKSGDKLRYRYSYDYFPIVREQLQKGGLRLAKLLNDIFC</sequence>
<feature type="chain" id="PRO_5008639994" evidence="7">
    <location>
        <begin position="23"/>
        <end position="262"/>
    </location>
</feature>
<keyword evidence="1" id="KW-0540">Nuclease</keyword>
<protein>
    <submittedName>
        <fullName evidence="8">S1/P1 Nuclease</fullName>
    </submittedName>
</protein>
<evidence type="ECO:0000256" key="2">
    <source>
        <dbReference type="ARBA" id="ARBA00022723"/>
    </source>
</evidence>
<dbReference type="InterPro" id="IPR003154">
    <property type="entry name" value="S1/P1nuclease"/>
</dbReference>
<keyword evidence="3" id="KW-0255">Endonuclease</keyword>
<keyword evidence="5" id="KW-1015">Disulfide bond</keyword>
<dbReference type="PANTHER" id="PTHR33146:SF26">
    <property type="entry name" value="ENDONUCLEASE 4"/>
    <property type="match status" value="1"/>
</dbReference>
<dbReference type="AlphaFoldDB" id="A0A1B9XZG5"/>
<evidence type="ECO:0000256" key="1">
    <source>
        <dbReference type="ARBA" id="ARBA00022722"/>
    </source>
</evidence>
<evidence type="ECO:0000313" key="8">
    <source>
        <dbReference type="EMBL" id="OCK42934.1"/>
    </source>
</evidence>
<comment type="caution">
    <text evidence="8">The sequence shown here is derived from an EMBL/GenBank/DDBJ whole genome shotgun (WGS) entry which is preliminary data.</text>
</comment>
<keyword evidence="4" id="KW-0378">Hydrolase</keyword>
<dbReference type="GO" id="GO:0003676">
    <property type="term" value="F:nucleic acid binding"/>
    <property type="evidence" value="ECO:0007669"/>
    <property type="project" value="InterPro"/>
</dbReference>